<dbReference type="Proteomes" id="UP001391051">
    <property type="component" value="Unassembled WGS sequence"/>
</dbReference>
<evidence type="ECO:0000313" key="1">
    <source>
        <dbReference type="EMBL" id="KAK7959638.1"/>
    </source>
</evidence>
<gene>
    <name evidence="1" type="ORF">PG986_004492</name>
</gene>
<keyword evidence="2" id="KW-1185">Reference proteome</keyword>
<comment type="caution">
    <text evidence="1">The sequence shown here is derived from an EMBL/GenBank/DDBJ whole genome shotgun (WGS) entry which is preliminary data.</text>
</comment>
<reference evidence="1 2" key="1">
    <citation type="submission" date="2023-01" db="EMBL/GenBank/DDBJ databases">
        <title>Analysis of 21 Apiospora genomes using comparative genomics revels a genus with tremendous synthesis potential of carbohydrate active enzymes and secondary metabolites.</title>
        <authorList>
            <person name="Sorensen T."/>
        </authorList>
    </citation>
    <scope>NUCLEOTIDE SEQUENCE [LARGE SCALE GENOMIC DNA]</scope>
    <source>
        <strain evidence="1 2">CBS 24483</strain>
    </source>
</reference>
<dbReference type="GeneID" id="92073776"/>
<proteinExistence type="predicted"/>
<protein>
    <submittedName>
        <fullName evidence="1">Uncharacterized protein</fullName>
    </submittedName>
</protein>
<dbReference type="RefSeq" id="XP_066703341.1">
    <property type="nucleotide sequence ID" value="XM_066840714.1"/>
</dbReference>
<sequence>MGYKILAQKWITPNWQDQWQSDEQASKEFFDICSQALAEMATGTAYVLLPKVAANETGKDWFPGTVWADYEWPNIPAGVTVIRINPDDPAYQETIRT</sequence>
<dbReference type="SUPFAM" id="SSF52309">
    <property type="entry name" value="N-(deoxy)ribosyltransferase-like"/>
    <property type="match status" value="1"/>
</dbReference>
<organism evidence="1 2">
    <name type="scientific">Apiospora aurea</name>
    <dbReference type="NCBI Taxonomy" id="335848"/>
    <lineage>
        <taxon>Eukaryota</taxon>
        <taxon>Fungi</taxon>
        <taxon>Dikarya</taxon>
        <taxon>Ascomycota</taxon>
        <taxon>Pezizomycotina</taxon>
        <taxon>Sordariomycetes</taxon>
        <taxon>Xylariomycetidae</taxon>
        <taxon>Amphisphaeriales</taxon>
        <taxon>Apiosporaceae</taxon>
        <taxon>Apiospora</taxon>
    </lineage>
</organism>
<dbReference type="EMBL" id="JAQQWE010000003">
    <property type="protein sequence ID" value="KAK7959638.1"/>
    <property type="molecule type" value="Genomic_DNA"/>
</dbReference>
<name>A0ABR1QMR0_9PEZI</name>
<evidence type="ECO:0000313" key="2">
    <source>
        <dbReference type="Proteomes" id="UP001391051"/>
    </source>
</evidence>
<accession>A0ABR1QMR0</accession>